<dbReference type="PRINTS" id="PR00471">
    <property type="entry name" value="ACETATEKNASE"/>
</dbReference>
<keyword evidence="3 6" id="KW-0547">Nucleotide-binding</keyword>
<feature type="site" description="Transition state stabilizer" evidence="6">
    <location>
        <position position="178"/>
    </location>
</feature>
<dbReference type="InterPro" id="IPR043129">
    <property type="entry name" value="ATPase_NBD"/>
</dbReference>
<dbReference type="GO" id="GO:0006083">
    <property type="term" value="P:acetate metabolic process"/>
    <property type="evidence" value="ECO:0007669"/>
    <property type="project" value="TreeGrafter"/>
</dbReference>
<comment type="function">
    <text evidence="6">Catalyzes the formation of acetyl phosphate from acetate and ATP. Can also catalyze the reverse reaction.</text>
</comment>
<dbReference type="Pfam" id="PF00871">
    <property type="entry name" value="Acetate_kinase"/>
    <property type="match status" value="1"/>
</dbReference>
<dbReference type="PATRIC" id="fig|1423744.4.peg.654"/>
<reference evidence="8 9" key="1">
    <citation type="journal article" date="2015" name="Genome Announc.">
        <title>Expanding the biotechnology potential of lactobacilli through comparative genomics of 213 strains and associated genera.</title>
        <authorList>
            <person name="Sun Z."/>
            <person name="Harris H.M."/>
            <person name="McCann A."/>
            <person name="Guo C."/>
            <person name="Argimon S."/>
            <person name="Zhang W."/>
            <person name="Yang X."/>
            <person name="Jeffery I.B."/>
            <person name="Cooney J.C."/>
            <person name="Kagawa T.F."/>
            <person name="Liu W."/>
            <person name="Song Y."/>
            <person name="Salvetti E."/>
            <person name="Wrobel A."/>
            <person name="Rasinkangas P."/>
            <person name="Parkhill J."/>
            <person name="Rea M.C."/>
            <person name="O'Sullivan O."/>
            <person name="Ritari J."/>
            <person name="Douillard F.P."/>
            <person name="Paul Ross R."/>
            <person name="Yang R."/>
            <person name="Briner A.E."/>
            <person name="Felis G.E."/>
            <person name="de Vos W.M."/>
            <person name="Barrangou R."/>
            <person name="Klaenhammer T.R."/>
            <person name="Caufield P.W."/>
            <person name="Cui Y."/>
            <person name="Zhang H."/>
            <person name="O'Toole P.W."/>
        </authorList>
    </citation>
    <scope>NUCLEOTIDE SEQUENCE [LARGE SCALE GENOMIC DNA]</scope>
    <source>
        <strain evidence="8 9">DSM 23037</strain>
    </source>
</reference>
<dbReference type="OrthoDB" id="9802453at2"/>
<evidence type="ECO:0000256" key="7">
    <source>
        <dbReference type="RuleBase" id="RU003835"/>
    </source>
</evidence>
<feature type="binding site" evidence="6">
    <location>
        <position position="15"/>
    </location>
    <ligand>
        <name>ATP</name>
        <dbReference type="ChEBI" id="CHEBI:30616"/>
    </ligand>
</feature>
<dbReference type="NCBIfam" id="TIGR00016">
    <property type="entry name" value="ackA"/>
    <property type="match status" value="1"/>
</dbReference>
<comment type="cofactor">
    <cofactor evidence="6">
        <name>Mg(2+)</name>
        <dbReference type="ChEBI" id="CHEBI:18420"/>
    </cofactor>
    <cofactor evidence="6">
        <name>Mn(2+)</name>
        <dbReference type="ChEBI" id="CHEBI:29035"/>
    </cofactor>
    <text evidence="6">Mg(2+). Can also accept Mn(2+).</text>
</comment>
<feature type="binding site" evidence="6">
    <location>
        <position position="8"/>
    </location>
    <ligand>
        <name>Mg(2+)</name>
        <dbReference type="ChEBI" id="CHEBI:18420"/>
    </ligand>
</feature>
<dbReference type="EC" id="2.7.2.1" evidence="6"/>
<dbReference type="Proteomes" id="UP000051378">
    <property type="component" value="Unassembled WGS sequence"/>
</dbReference>
<keyword evidence="5 6" id="KW-0067">ATP-binding</keyword>
<evidence type="ECO:0000313" key="8">
    <source>
        <dbReference type="EMBL" id="KRN03531.1"/>
    </source>
</evidence>
<dbReference type="RefSeq" id="WP_056974854.1">
    <property type="nucleotide sequence ID" value="NZ_AYZL01000020.1"/>
</dbReference>
<dbReference type="PIRSF" id="PIRSF000722">
    <property type="entry name" value="Acetate_prop_kin"/>
    <property type="match status" value="1"/>
</dbReference>
<dbReference type="AlphaFoldDB" id="A0A0R2DK58"/>
<feature type="binding site" evidence="6">
    <location>
        <begin position="206"/>
        <end position="210"/>
    </location>
    <ligand>
        <name>ATP</name>
        <dbReference type="ChEBI" id="CHEBI:30616"/>
    </ligand>
</feature>
<organism evidence="8 9">
    <name type="scientific">Holzapfeliella floricola DSM 23037 = JCM 16512</name>
    <dbReference type="NCBI Taxonomy" id="1423744"/>
    <lineage>
        <taxon>Bacteria</taxon>
        <taxon>Bacillati</taxon>
        <taxon>Bacillota</taxon>
        <taxon>Bacilli</taxon>
        <taxon>Lactobacillales</taxon>
        <taxon>Lactobacillaceae</taxon>
        <taxon>Holzapfeliella</taxon>
    </lineage>
</organism>
<comment type="subcellular location">
    <subcellularLocation>
        <location evidence="6">Cytoplasm</location>
    </subcellularLocation>
</comment>
<dbReference type="PROSITE" id="PS01075">
    <property type="entry name" value="ACETATE_KINASE_1"/>
    <property type="match status" value="1"/>
</dbReference>
<feature type="binding site" evidence="6">
    <location>
        <position position="89"/>
    </location>
    <ligand>
        <name>substrate</name>
    </ligand>
</feature>
<protein>
    <recommendedName>
        <fullName evidence="6">Acetate kinase</fullName>
        <ecNumber evidence="6">2.7.2.1</ecNumber>
    </recommendedName>
    <alternativeName>
        <fullName evidence="6">Acetokinase</fullName>
    </alternativeName>
</protein>
<dbReference type="CDD" id="cd24010">
    <property type="entry name" value="ASKHA_NBD_AcK_PK"/>
    <property type="match status" value="1"/>
</dbReference>
<comment type="pathway">
    <text evidence="6">Metabolic intermediate biosynthesis; acetyl-CoA biosynthesis; acetyl-CoA from acetate: step 1/2.</text>
</comment>
<dbReference type="UniPathway" id="UPA00340">
    <property type="reaction ID" value="UER00458"/>
</dbReference>
<comment type="subunit">
    <text evidence="6">Homodimer.</text>
</comment>
<dbReference type="PANTHER" id="PTHR21060:SF15">
    <property type="entry name" value="ACETATE KINASE-RELATED"/>
    <property type="match status" value="1"/>
</dbReference>
<comment type="similarity">
    <text evidence="1 6 7">Belongs to the acetokinase family.</text>
</comment>
<dbReference type="GO" id="GO:0005524">
    <property type="term" value="F:ATP binding"/>
    <property type="evidence" value="ECO:0007669"/>
    <property type="project" value="UniProtKB-KW"/>
</dbReference>
<dbReference type="GO" id="GO:0005737">
    <property type="term" value="C:cytoplasm"/>
    <property type="evidence" value="ECO:0007669"/>
    <property type="project" value="UniProtKB-SubCell"/>
</dbReference>
<dbReference type="Gene3D" id="3.30.420.40">
    <property type="match status" value="2"/>
</dbReference>
<evidence type="ECO:0000256" key="2">
    <source>
        <dbReference type="ARBA" id="ARBA00022679"/>
    </source>
</evidence>
<dbReference type="HAMAP" id="MF_00020">
    <property type="entry name" value="Acetate_kinase"/>
    <property type="match status" value="1"/>
</dbReference>
<sequence>MTKVLAINAGSSSVKWKMFNAQNEQVIAEGAAERIGIKGSNYQIKYDGKKIEETIEIKNQEQAVSIILKAMIELGIVASYDEIEGIGHRIVAGGEHFAQSTLITADVLNKIYDLSEFAPLHNPVEARCIEAFEKVLPDIPQVAVFDTSFHKTMPKENYLYSIPMEYYEKYGARKYGAHGTSHRYVSQRAADILGQDIKDLRLITVHMGNGISLTAVENGQSIDTSMGFSPLAGVTMSTRSGDIDASLMAYLMEKLEIENPQEMISILNGKSGLLGLSGLSSDMRDLEDNIENPQVKLTVDIFVNRIVKYISQYITEMGGVDGIVFTAGIGENNPWLLDRISNKFAYLGAKVDPEKVEITRQETIFSAEDSRIKLMLVPTNEEIMIIRDLVEIANL</sequence>
<dbReference type="SUPFAM" id="SSF53067">
    <property type="entry name" value="Actin-like ATPase domain"/>
    <property type="match status" value="2"/>
</dbReference>
<proteinExistence type="inferred from homology"/>
<dbReference type="PROSITE" id="PS01076">
    <property type="entry name" value="ACETATE_KINASE_2"/>
    <property type="match status" value="1"/>
</dbReference>
<accession>A0A0R2DK58</accession>
<gene>
    <name evidence="6" type="primary">ackA</name>
    <name evidence="8" type="ORF">FC86_GL000636</name>
</gene>
<keyword evidence="6" id="KW-0460">Magnesium</keyword>
<feature type="binding site" evidence="6">
    <location>
        <begin position="328"/>
        <end position="332"/>
    </location>
    <ligand>
        <name>ATP</name>
        <dbReference type="ChEBI" id="CHEBI:30616"/>
    </ligand>
</feature>
<dbReference type="InterPro" id="IPR000890">
    <property type="entry name" value="Aliphatic_acid_kin_short-chain"/>
</dbReference>
<evidence type="ECO:0000256" key="5">
    <source>
        <dbReference type="ARBA" id="ARBA00022840"/>
    </source>
</evidence>
<feature type="site" description="Transition state stabilizer" evidence="6">
    <location>
        <position position="239"/>
    </location>
</feature>
<evidence type="ECO:0000313" key="9">
    <source>
        <dbReference type="Proteomes" id="UP000051378"/>
    </source>
</evidence>
<evidence type="ECO:0000256" key="1">
    <source>
        <dbReference type="ARBA" id="ARBA00008748"/>
    </source>
</evidence>
<evidence type="ECO:0000256" key="6">
    <source>
        <dbReference type="HAMAP-Rule" id="MF_00020"/>
    </source>
</evidence>
<feature type="binding site" evidence="6">
    <location>
        <begin position="282"/>
        <end position="284"/>
    </location>
    <ligand>
        <name>ATP</name>
        <dbReference type="ChEBI" id="CHEBI:30616"/>
    </ligand>
</feature>
<dbReference type="GO" id="GO:0008776">
    <property type="term" value="F:acetate kinase activity"/>
    <property type="evidence" value="ECO:0007669"/>
    <property type="project" value="UniProtKB-UniRule"/>
</dbReference>
<dbReference type="InterPro" id="IPR023865">
    <property type="entry name" value="Aliphatic_acid_kinase_CS"/>
</dbReference>
<evidence type="ECO:0000256" key="4">
    <source>
        <dbReference type="ARBA" id="ARBA00022777"/>
    </source>
</evidence>
<dbReference type="EMBL" id="AYZL01000020">
    <property type="protein sequence ID" value="KRN03531.1"/>
    <property type="molecule type" value="Genomic_DNA"/>
</dbReference>
<keyword evidence="4 6" id="KW-0418">Kinase</keyword>
<comment type="catalytic activity">
    <reaction evidence="6">
        <text>acetate + ATP = acetyl phosphate + ADP</text>
        <dbReference type="Rhea" id="RHEA:11352"/>
        <dbReference type="ChEBI" id="CHEBI:22191"/>
        <dbReference type="ChEBI" id="CHEBI:30089"/>
        <dbReference type="ChEBI" id="CHEBI:30616"/>
        <dbReference type="ChEBI" id="CHEBI:456216"/>
        <dbReference type="EC" id="2.7.2.1"/>
    </reaction>
</comment>
<dbReference type="InterPro" id="IPR004372">
    <property type="entry name" value="Ac/propionate_kinase"/>
</dbReference>
<feature type="active site" description="Proton donor/acceptor" evidence="6">
    <location>
        <position position="146"/>
    </location>
</feature>
<dbReference type="GO" id="GO:0006085">
    <property type="term" value="P:acetyl-CoA biosynthetic process"/>
    <property type="evidence" value="ECO:0007669"/>
    <property type="project" value="UniProtKB-UniRule"/>
</dbReference>
<keyword evidence="6" id="KW-0479">Metal-binding</keyword>
<dbReference type="GO" id="GO:0000287">
    <property type="term" value="F:magnesium ion binding"/>
    <property type="evidence" value="ECO:0007669"/>
    <property type="project" value="UniProtKB-UniRule"/>
</dbReference>
<name>A0A0R2DK58_9LACO</name>
<keyword evidence="9" id="KW-1185">Reference proteome</keyword>
<feature type="binding site" evidence="6">
    <location>
        <position position="381"/>
    </location>
    <ligand>
        <name>Mg(2+)</name>
        <dbReference type="ChEBI" id="CHEBI:18420"/>
    </ligand>
</feature>
<keyword evidence="2 6" id="KW-0808">Transferase</keyword>
<dbReference type="PANTHER" id="PTHR21060">
    <property type="entry name" value="ACETATE KINASE"/>
    <property type="match status" value="1"/>
</dbReference>
<evidence type="ECO:0000256" key="3">
    <source>
        <dbReference type="ARBA" id="ARBA00022741"/>
    </source>
</evidence>
<keyword evidence="6" id="KW-0963">Cytoplasm</keyword>
<comment type="caution">
    <text evidence="8">The sequence shown here is derived from an EMBL/GenBank/DDBJ whole genome shotgun (WGS) entry which is preliminary data.</text>
</comment>
<dbReference type="STRING" id="1423744.FC86_GL000636"/>